<protein>
    <submittedName>
        <fullName evidence="3">Vac7 protein</fullName>
    </submittedName>
</protein>
<feature type="region of interest" description="Disordered" evidence="1">
    <location>
        <begin position="630"/>
        <end position="695"/>
    </location>
</feature>
<dbReference type="GO" id="GO:1903778">
    <property type="term" value="P:protein localization to vacuolar membrane"/>
    <property type="evidence" value="ECO:0007669"/>
    <property type="project" value="TreeGrafter"/>
</dbReference>
<gene>
    <name evidence="3" type="ORF">DAPK24_045260</name>
</gene>
<keyword evidence="2" id="KW-0472">Membrane</keyword>
<dbReference type="GO" id="GO:0010513">
    <property type="term" value="P:positive regulation of phosphatidylinositol biosynthetic process"/>
    <property type="evidence" value="ECO:0007669"/>
    <property type="project" value="TreeGrafter"/>
</dbReference>
<keyword evidence="2" id="KW-0812">Transmembrane</keyword>
<evidence type="ECO:0000313" key="4">
    <source>
        <dbReference type="Proteomes" id="UP001378960"/>
    </source>
</evidence>
<dbReference type="EMBL" id="BTGB01000009">
    <property type="protein sequence ID" value="GMM47928.1"/>
    <property type="molecule type" value="Genomic_DNA"/>
</dbReference>
<dbReference type="Proteomes" id="UP001378960">
    <property type="component" value="Unassembled WGS sequence"/>
</dbReference>
<dbReference type="GO" id="GO:0000329">
    <property type="term" value="C:fungal-type vacuole membrane"/>
    <property type="evidence" value="ECO:0007669"/>
    <property type="project" value="TreeGrafter"/>
</dbReference>
<proteinExistence type="predicted"/>
<feature type="compositionally biased region" description="Acidic residues" evidence="1">
    <location>
        <begin position="640"/>
        <end position="650"/>
    </location>
</feature>
<keyword evidence="4" id="KW-1185">Reference proteome</keyword>
<dbReference type="GO" id="GO:0000011">
    <property type="term" value="P:vacuole inheritance"/>
    <property type="evidence" value="ECO:0007669"/>
    <property type="project" value="TreeGrafter"/>
</dbReference>
<dbReference type="PANTHER" id="PTHR28258">
    <property type="entry name" value="VACUOLAR SEGREGATION PROTEIN 7"/>
    <property type="match status" value="1"/>
</dbReference>
<accession>A0AAV5R938</accession>
<feature type="region of interest" description="Disordered" evidence="1">
    <location>
        <begin position="1"/>
        <end position="22"/>
    </location>
</feature>
<dbReference type="GO" id="GO:0070772">
    <property type="term" value="C:PAS complex"/>
    <property type="evidence" value="ECO:0007669"/>
    <property type="project" value="TreeGrafter"/>
</dbReference>
<dbReference type="AlphaFoldDB" id="A0AAV5R938"/>
<evidence type="ECO:0000313" key="3">
    <source>
        <dbReference type="EMBL" id="GMM47928.1"/>
    </source>
</evidence>
<feature type="compositionally biased region" description="Basic and acidic residues" evidence="1">
    <location>
        <begin position="651"/>
        <end position="662"/>
    </location>
</feature>
<comment type="caution">
    <text evidence="3">The sequence shown here is derived from an EMBL/GenBank/DDBJ whole genome shotgun (WGS) entry which is preliminary data.</text>
</comment>
<dbReference type="PANTHER" id="PTHR28258:SF1">
    <property type="entry name" value="VACUOLAR SEGREGATION PROTEIN 7"/>
    <property type="match status" value="1"/>
</dbReference>
<name>A0AAV5R938_PICKL</name>
<keyword evidence="2" id="KW-1133">Transmembrane helix</keyword>
<reference evidence="3 4" key="1">
    <citation type="journal article" date="2023" name="Elife">
        <title>Identification of key yeast species and microbe-microbe interactions impacting larval growth of Drosophila in the wild.</title>
        <authorList>
            <person name="Mure A."/>
            <person name="Sugiura Y."/>
            <person name="Maeda R."/>
            <person name="Honda K."/>
            <person name="Sakurai N."/>
            <person name="Takahashi Y."/>
            <person name="Watada M."/>
            <person name="Katoh T."/>
            <person name="Gotoh A."/>
            <person name="Gotoh Y."/>
            <person name="Taniguchi I."/>
            <person name="Nakamura K."/>
            <person name="Hayashi T."/>
            <person name="Katayama T."/>
            <person name="Uemura T."/>
            <person name="Hattori Y."/>
        </authorList>
    </citation>
    <scope>NUCLEOTIDE SEQUENCE [LARGE SCALE GENOMIC DNA]</scope>
    <source>
        <strain evidence="3 4">PK-24</strain>
    </source>
</reference>
<evidence type="ECO:0000256" key="2">
    <source>
        <dbReference type="SAM" id="Phobius"/>
    </source>
</evidence>
<evidence type="ECO:0000256" key="1">
    <source>
        <dbReference type="SAM" id="MobiDB-lite"/>
    </source>
</evidence>
<sequence length="750" mass="84619">MPTDKKNSKASSELPKDSAHIQATPAMMSVVEEQCDDDSSVLHLSQVPADTPLNNIADDKVLLVPLNNHTTAVKSITQKLDDSDKENLLELQAQTQAQTQAQPQKLMNSIPFIVEESKTPSLNLNLSERIDSINKKLLDPVAVTNKNINEMKLKKATNPSISSLRTMSLQGNNHGTVSSTSTTLTKDSSRAEYFYTKVHDAMKNDTNQNNHATENFVYGLNTSTPLSEQPSDAANIENSIASKDTKKNKLYNTVDSTHNRENTGTIDTTKAKEKLQNVFNFEPESPTSKKIIDETFDVKSRSSLGSRKSSKKRSMRNFSDIPEIQPMSKIDNDDKSVNKLRQITSRLFECKSNQPRRYSSINDDYTNTDSFEEDLEYYEPSLTHMVYNNDTLIPNGNSYEDNEYNNHPNNRNSYDPLYNGQNHNTNNNDHFDDGELQSFFSMNYNDNSVNSQKHDYHGKPNHNVLNVQDYGSIPGDKRKMVWKRSDIYSSPHDFTPHRVKRLRTIKNICYSASIIILMLLIGFISGFVLATNTELQDLEVVDVNNMLVSQEEIVFDMVFSAFNPGLISITVDNTQLDIFAKTQYVYSSDGPEGQYETILLGSIETLDIPLYFQGGFLNRRKDDSTTQLKIINPCSNKGNDDDDDDNDGGDGGDHNGDDDNDKKKKKKKGNGNGNGKSESESKSKDKHEELVNNSFGKFSPPDERWLNISRHPFDLIIRGVMMYRLPFSSENHTISISYTAYVDPRDDLIV</sequence>
<feature type="region of interest" description="Disordered" evidence="1">
    <location>
        <begin position="300"/>
        <end position="319"/>
    </location>
</feature>
<feature type="compositionally biased region" description="Basic and acidic residues" evidence="1">
    <location>
        <begin position="677"/>
        <end position="690"/>
    </location>
</feature>
<organism evidence="3 4">
    <name type="scientific">Pichia kluyveri</name>
    <name type="common">Yeast</name>
    <dbReference type="NCBI Taxonomy" id="36015"/>
    <lineage>
        <taxon>Eukaryota</taxon>
        <taxon>Fungi</taxon>
        <taxon>Dikarya</taxon>
        <taxon>Ascomycota</taxon>
        <taxon>Saccharomycotina</taxon>
        <taxon>Pichiomycetes</taxon>
        <taxon>Pichiales</taxon>
        <taxon>Pichiaceae</taxon>
        <taxon>Pichia</taxon>
    </lineage>
</organism>
<dbReference type="Pfam" id="PF12751">
    <property type="entry name" value="Vac7"/>
    <property type="match status" value="1"/>
</dbReference>
<feature type="transmembrane region" description="Helical" evidence="2">
    <location>
        <begin position="508"/>
        <end position="530"/>
    </location>
</feature>
<dbReference type="InterPro" id="IPR024260">
    <property type="entry name" value="Vac7"/>
</dbReference>